<dbReference type="InterPro" id="IPR020084">
    <property type="entry name" value="NUDIX_hydrolase_CS"/>
</dbReference>
<reference evidence="4 5" key="1">
    <citation type="submission" date="2016-10" db="EMBL/GenBank/DDBJ databases">
        <title>Complete genome sequences of three Cupriavidus strains isolated from various Malaysian environments.</title>
        <authorList>
            <person name="Abdullah A.A.-A."/>
            <person name="Shafie N.A.H."/>
            <person name="Lau N.S."/>
        </authorList>
    </citation>
    <scope>NUCLEOTIDE SEQUENCE [LARGE SCALE GENOMIC DNA]</scope>
    <source>
        <strain evidence="4 5">USMAA1020</strain>
    </source>
</reference>
<organism evidence="4 5">
    <name type="scientific">Cupriavidus malaysiensis</name>
    <dbReference type="NCBI Taxonomy" id="367825"/>
    <lineage>
        <taxon>Bacteria</taxon>
        <taxon>Pseudomonadati</taxon>
        <taxon>Pseudomonadota</taxon>
        <taxon>Betaproteobacteria</taxon>
        <taxon>Burkholderiales</taxon>
        <taxon>Burkholderiaceae</taxon>
        <taxon>Cupriavidus</taxon>
    </lineage>
</organism>
<protein>
    <submittedName>
        <fullName evidence="4">DNA mismatch repair protein MutT</fullName>
    </submittedName>
</protein>
<dbReference type="PROSITE" id="PS00893">
    <property type="entry name" value="NUDIX_BOX"/>
    <property type="match status" value="1"/>
</dbReference>
<dbReference type="Pfam" id="PF00293">
    <property type="entry name" value="NUDIX"/>
    <property type="match status" value="1"/>
</dbReference>
<name>A0ABM6FAE3_9BURK</name>
<dbReference type="InterPro" id="IPR015797">
    <property type="entry name" value="NUDIX_hydrolase-like_dom_sf"/>
</dbReference>
<sequence length="138" mass="15413">MTPTKACPIVLRAVQNHLEILAFEHPLAGMQLIKGTIEAGEHPADAAVRELHEESGIEGVAAVDLGLWESGYEGQVWSLHLCQVAHPLPDTWVHHTQDDGGHDFRFFWHPLDQVPSDRWHGLFRDALSTISERLATMP</sequence>
<evidence type="ECO:0000313" key="4">
    <source>
        <dbReference type="EMBL" id="AOZ08667.1"/>
    </source>
</evidence>
<dbReference type="Gene3D" id="3.90.79.10">
    <property type="entry name" value="Nucleoside Triphosphate Pyrophosphohydrolase"/>
    <property type="match status" value="1"/>
</dbReference>
<evidence type="ECO:0000256" key="1">
    <source>
        <dbReference type="ARBA" id="ARBA00001946"/>
    </source>
</evidence>
<gene>
    <name evidence="4" type="ORF">BKK80_22310</name>
</gene>
<accession>A0ABM6FAE3</accession>
<dbReference type="SUPFAM" id="SSF55811">
    <property type="entry name" value="Nudix"/>
    <property type="match status" value="1"/>
</dbReference>
<dbReference type="Proteomes" id="UP000177515">
    <property type="component" value="Chromosome 2"/>
</dbReference>
<proteinExistence type="predicted"/>
<evidence type="ECO:0000313" key="5">
    <source>
        <dbReference type="Proteomes" id="UP000177515"/>
    </source>
</evidence>
<evidence type="ECO:0000259" key="3">
    <source>
        <dbReference type="PROSITE" id="PS51462"/>
    </source>
</evidence>
<comment type="cofactor">
    <cofactor evidence="1">
        <name>Mg(2+)</name>
        <dbReference type="ChEBI" id="CHEBI:18420"/>
    </cofactor>
</comment>
<evidence type="ECO:0000256" key="2">
    <source>
        <dbReference type="ARBA" id="ARBA00022801"/>
    </source>
</evidence>
<dbReference type="PROSITE" id="PS51462">
    <property type="entry name" value="NUDIX"/>
    <property type="match status" value="1"/>
</dbReference>
<keyword evidence="2" id="KW-0378">Hydrolase</keyword>
<dbReference type="CDD" id="cd04663">
    <property type="entry name" value="NUDIX_Hydrolase"/>
    <property type="match status" value="1"/>
</dbReference>
<feature type="domain" description="Nudix hydrolase" evidence="3">
    <location>
        <begin position="2"/>
        <end position="131"/>
    </location>
</feature>
<dbReference type="EMBL" id="CP017755">
    <property type="protein sequence ID" value="AOZ08667.1"/>
    <property type="molecule type" value="Genomic_DNA"/>
</dbReference>
<keyword evidence="5" id="KW-1185">Reference proteome</keyword>
<dbReference type="RefSeq" id="WP_071071336.1">
    <property type="nucleotide sequence ID" value="NZ_CP017755.1"/>
</dbReference>
<dbReference type="InterPro" id="IPR000086">
    <property type="entry name" value="NUDIX_hydrolase_dom"/>
</dbReference>